<dbReference type="EMBL" id="CP029480">
    <property type="protein sequence ID" value="AWV97686.1"/>
    <property type="molecule type" value="Genomic_DNA"/>
</dbReference>
<organism evidence="1 2">
    <name type="scientific">Arcticibacterium luteifluviistationis</name>
    <dbReference type="NCBI Taxonomy" id="1784714"/>
    <lineage>
        <taxon>Bacteria</taxon>
        <taxon>Pseudomonadati</taxon>
        <taxon>Bacteroidota</taxon>
        <taxon>Cytophagia</taxon>
        <taxon>Cytophagales</taxon>
        <taxon>Leadbetterellaceae</taxon>
        <taxon>Arcticibacterium</taxon>
    </lineage>
</organism>
<sequence length="582" mass="67554">MKLIKERNSVSLSRNEAIEVLRRLSLAYTSNLGFSVLQEDLEDPKVFWVKHKAYFWPNFEKITRFKASGISIGSSRQKGSKEDLEAVKEILIEKEITLEYFKKHFIGLSDNSFNLDFLRRILYYPTEKYIQDPYLFLKTEYGFIDDNVLESELSSGLSYLEGYWLSFNRNLEEARVAQCFYHFYIIGNEMKVKREAYSSETIYEGDAYIQEDSSFMFHLKGKNKGRIKFIMANPGKVQPDMLQCLSSAFKTVSPHEPAIVKELLIKLPRPSKLTKGKVLNKAQAFESLALYFQDKQLDKIKTEFNEYLGEDEVPYFTPSDLSTIKKDDLIECKLEAEPLKTIKNQYNYFHFNKLSFNSVEKYHRDIIKYSSDLSSKGYKAFTKNVEFKDEYSLITIDQYSSRRVQTHQVFYETISNNAFVDAQALFPILNKANDDGFQEPSWRESNLSMDAKSDTFVSSATFLNDFSNSKKLQLRFDNITFRSEVVIDFCSIEGFDKMGLFIDEISYLSNLPDEKGGQLLTLELPNKRINGLTIKLDRMGNKLSFEDNLIFDVENTKIFALKMDFAVAEGDYLTIHFNSNSE</sequence>
<gene>
    <name evidence="1" type="ORF">DJ013_05705</name>
</gene>
<evidence type="ECO:0000313" key="1">
    <source>
        <dbReference type="EMBL" id="AWV97686.1"/>
    </source>
</evidence>
<protein>
    <submittedName>
        <fullName evidence="1">Uncharacterized protein</fullName>
    </submittedName>
</protein>
<accession>A0A2Z4G946</accession>
<dbReference type="KEGG" id="als:DJ013_05705"/>
<proteinExistence type="predicted"/>
<reference evidence="1 2" key="1">
    <citation type="submission" date="2018-05" db="EMBL/GenBank/DDBJ databases">
        <title>Complete genome sequence of Arcticibacterium luteifluviistationis SM1504T, a cytophagaceae bacterium isolated from Arctic surface seawater.</title>
        <authorList>
            <person name="Li Y."/>
            <person name="Qin Q.-L."/>
        </authorList>
    </citation>
    <scope>NUCLEOTIDE SEQUENCE [LARGE SCALE GENOMIC DNA]</scope>
    <source>
        <strain evidence="1 2">SM1504</strain>
    </source>
</reference>
<name>A0A2Z4G946_9BACT</name>
<dbReference type="AlphaFoldDB" id="A0A2Z4G946"/>
<evidence type="ECO:0000313" key="2">
    <source>
        <dbReference type="Proteomes" id="UP000249873"/>
    </source>
</evidence>
<keyword evidence="2" id="KW-1185">Reference proteome</keyword>
<dbReference type="Proteomes" id="UP000249873">
    <property type="component" value="Chromosome"/>
</dbReference>
<dbReference type="RefSeq" id="WP_111370788.1">
    <property type="nucleotide sequence ID" value="NZ_CP029480.1"/>
</dbReference>